<dbReference type="Pfam" id="PF02021">
    <property type="entry name" value="UPF0102"/>
    <property type="match status" value="1"/>
</dbReference>
<organism evidence="2 3">
    <name type="scientific">Actinomyces bovis</name>
    <dbReference type="NCBI Taxonomy" id="1658"/>
    <lineage>
        <taxon>Bacteria</taxon>
        <taxon>Bacillati</taxon>
        <taxon>Actinomycetota</taxon>
        <taxon>Actinomycetes</taxon>
        <taxon>Actinomycetales</taxon>
        <taxon>Actinomycetaceae</taxon>
        <taxon>Actinomyces</taxon>
    </lineage>
</organism>
<dbReference type="Gene3D" id="3.40.1350.10">
    <property type="match status" value="1"/>
</dbReference>
<dbReference type="Proteomes" id="UP000250006">
    <property type="component" value="Unassembled WGS sequence"/>
</dbReference>
<gene>
    <name evidence="2" type="ORF">NCTC11535_00300</name>
</gene>
<evidence type="ECO:0000256" key="1">
    <source>
        <dbReference type="ARBA" id="ARBA00006738"/>
    </source>
</evidence>
<accession>A0ABY1VKM7</accession>
<dbReference type="InterPro" id="IPR003509">
    <property type="entry name" value="UPF0102_YraN-like"/>
</dbReference>
<proteinExistence type="inferred from homology"/>
<evidence type="ECO:0000313" key="3">
    <source>
        <dbReference type="Proteomes" id="UP000250006"/>
    </source>
</evidence>
<dbReference type="SUPFAM" id="SSF52980">
    <property type="entry name" value="Restriction endonuclease-like"/>
    <property type="match status" value="1"/>
</dbReference>
<keyword evidence="3" id="KW-1185">Reference proteome</keyword>
<dbReference type="InterPro" id="IPR011856">
    <property type="entry name" value="tRNA_endonuc-like_dom_sf"/>
</dbReference>
<dbReference type="PANTHER" id="PTHR34039:SF1">
    <property type="entry name" value="UPF0102 PROTEIN YRAN"/>
    <property type="match status" value="1"/>
</dbReference>
<evidence type="ECO:0000313" key="2">
    <source>
        <dbReference type="EMBL" id="SPT52649.1"/>
    </source>
</evidence>
<dbReference type="InterPro" id="IPR011335">
    <property type="entry name" value="Restrct_endonuc-II-like"/>
</dbReference>
<name>A0ABY1VKM7_9ACTO</name>
<comment type="similarity">
    <text evidence="1">Belongs to the UPF0102 family.</text>
</comment>
<sequence>MRGELDLIAQDPDGALVIVEVKTRRSERYGPPAAAVGPGKVRRLRLLAIAWVHSHDCAACGPLRLDVVSVLLPVSGAPRLRHHRGVGL</sequence>
<protein>
    <submittedName>
        <fullName evidence="2">Uncharacterized protein</fullName>
    </submittedName>
</protein>
<dbReference type="PANTHER" id="PTHR34039">
    <property type="entry name" value="UPF0102 PROTEIN YRAN"/>
    <property type="match status" value="1"/>
</dbReference>
<dbReference type="EMBL" id="UAPQ01000001">
    <property type="protein sequence ID" value="SPT52649.1"/>
    <property type="molecule type" value="Genomic_DNA"/>
</dbReference>
<reference evidence="2 3" key="1">
    <citation type="submission" date="2018-06" db="EMBL/GenBank/DDBJ databases">
        <authorList>
            <consortium name="Pathogen Informatics"/>
            <person name="Doyle S."/>
        </authorList>
    </citation>
    <scope>NUCLEOTIDE SEQUENCE [LARGE SCALE GENOMIC DNA]</scope>
    <source>
        <strain evidence="2 3">NCTC11535</strain>
    </source>
</reference>
<comment type="caution">
    <text evidence="2">The sequence shown here is derived from an EMBL/GenBank/DDBJ whole genome shotgun (WGS) entry which is preliminary data.</text>
</comment>